<protein>
    <submittedName>
        <fullName evidence="1">Uncharacterized protein</fullName>
    </submittedName>
</protein>
<proteinExistence type="predicted"/>
<accession>A0AAE6YJB8</accession>
<reference evidence="1 2" key="1">
    <citation type="submission" date="2019-12" db="EMBL/GenBank/DDBJ databases">
        <title>Whole genome sequences of Lactococcus raffinolactis strains isolated from sewage.</title>
        <authorList>
            <person name="Ybazeta G."/>
            <person name="Ross M."/>
            <person name="Brabant-Kirwan D."/>
            <person name="Saleh M."/>
            <person name="Dillon J.A."/>
            <person name="Splinter K."/>
            <person name="Nokhbeh R."/>
        </authorList>
    </citation>
    <scope>NUCLEOTIDE SEQUENCE [LARGE SCALE GENOMIC DNA]</scope>
    <source>
        <strain evidence="1 2">Lr_19_14</strain>
    </source>
</reference>
<keyword evidence="2" id="KW-1185">Reference proteome</keyword>
<sequence length="49" mass="5603">MVVIRGALNYLYYKYGEALHLGAYYKTKNSANIVLAEFLAENQMISPNF</sequence>
<evidence type="ECO:0000313" key="2">
    <source>
        <dbReference type="Proteomes" id="UP000501558"/>
    </source>
</evidence>
<gene>
    <name evidence="1" type="ORF">GU334_00400</name>
</gene>
<dbReference type="RefSeq" id="WP_167840910.1">
    <property type="nucleotide sequence ID" value="NZ_CP047628.1"/>
</dbReference>
<dbReference type="EMBL" id="CP047628">
    <property type="protein sequence ID" value="QIW57474.1"/>
    <property type="molecule type" value="Genomic_DNA"/>
</dbReference>
<dbReference type="AlphaFoldDB" id="A0AAE6YJB8"/>
<dbReference type="Proteomes" id="UP000501558">
    <property type="component" value="Chromosome"/>
</dbReference>
<evidence type="ECO:0000313" key="1">
    <source>
        <dbReference type="EMBL" id="QIW57474.1"/>
    </source>
</evidence>
<name>A0AAE6YJB8_9LACT</name>
<organism evidence="1 2">
    <name type="scientific">Pseudolactococcus raffinolactis</name>
    <dbReference type="NCBI Taxonomy" id="1366"/>
    <lineage>
        <taxon>Bacteria</taxon>
        <taxon>Bacillati</taxon>
        <taxon>Bacillota</taxon>
        <taxon>Bacilli</taxon>
        <taxon>Lactobacillales</taxon>
        <taxon>Streptococcaceae</taxon>
        <taxon>Pseudolactococcus</taxon>
    </lineage>
</organism>